<evidence type="ECO:0000313" key="3">
    <source>
        <dbReference type="Proteomes" id="UP000030645"/>
    </source>
</evidence>
<protein>
    <submittedName>
        <fullName evidence="2">Uncharacterized protein</fullName>
    </submittedName>
</protein>
<feature type="region of interest" description="Disordered" evidence="1">
    <location>
        <begin position="1"/>
        <end position="30"/>
    </location>
</feature>
<evidence type="ECO:0000256" key="1">
    <source>
        <dbReference type="SAM" id="MobiDB-lite"/>
    </source>
</evidence>
<name>W9SIR0_9ROSA</name>
<accession>W9SIR0</accession>
<reference evidence="3" key="1">
    <citation type="submission" date="2013-01" db="EMBL/GenBank/DDBJ databases">
        <title>Draft Genome Sequence of a Mulberry Tree, Morus notabilis C.K. Schneid.</title>
        <authorList>
            <person name="He N."/>
            <person name="Zhao S."/>
        </authorList>
    </citation>
    <scope>NUCLEOTIDE SEQUENCE</scope>
</reference>
<dbReference type="EMBL" id="KE346342">
    <property type="protein sequence ID" value="EXC33633.1"/>
    <property type="molecule type" value="Genomic_DNA"/>
</dbReference>
<evidence type="ECO:0000313" key="2">
    <source>
        <dbReference type="EMBL" id="EXC33633.1"/>
    </source>
</evidence>
<sequence>MEPNHMRGTKAVEKRGGKSTLSTAAPVRHGCHDTGSCNMQLLAEDSALQLQDSGAALPRKITPDGIVPRN</sequence>
<dbReference type="AlphaFoldDB" id="W9SIR0"/>
<dbReference type="Proteomes" id="UP000030645">
    <property type="component" value="Unassembled WGS sequence"/>
</dbReference>
<organism evidence="2 3">
    <name type="scientific">Morus notabilis</name>
    <dbReference type="NCBI Taxonomy" id="981085"/>
    <lineage>
        <taxon>Eukaryota</taxon>
        <taxon>Viridiplantae</taxon>
        <taxon>Streptophyta</taxon>
        <taxon>Embryophyta</taxon>
        <taxon>Tracheophyta</taxon>
        <taxon>Spermatophyta</taxon>
        <taxon>Magnoliopsida</taxon>
        <taxon>eudicotyledons</taxon>
        <taxon>Gunneridae</taxon>
        <taxon>Pentapetalae</taxon>
        <taxon>rosids</taxon>
        <taxon>fabids</taxon>
        <taxon>Rosales</taxon>
        <taxon>Moraceae</taxon>
        <taxon>Moreae</taxon>
        <taxon>Morus</taxon>
    </lineage>
</organism>
<gene>
    <name evidence="2" type="ORF">L484_013830</name>
</gene>
<keyword evidence="3" id="KW-1185">Reference proteome</keyword>
<proteinExistence type="predicted"/>